<dbReference type="Gene3D" id="1.10.10.10">
    <property type="entry name" value="Winged helix-like DNA-binding domain superfamily/Winged helix DNA-binding domain"/>
    <property type="match status" value="1"/>
</dbReference>
<dbReference type="InterPro" id="IPR036388">
    <property type="entry name" value="WH-like_DNA-bd_sf"/>
</dbReference>
<comment type="caution">
    <text evidence="1">The sequence shown here is derived from an EMBL/GenBank/DDBJ whole genome shotgun (WGS) entry which is preliminary data.</text>
</comment>
<sequence>MEIRHYKFDRITLDPDKCFGKPCIRGLRMPVASILSYLSSGMTMDEILKEWPDLEPEDIYQALGYAAWAMEERIVPLEGAAVR</sequence>
<dbReference type="PANTHER" id="PTHR34849">
    <property type="entry name" value="SSL5025 PROTEIN"/>
    <property type="match status" value="1"/>
</dbReference>
<reference evidence="1 2" key="1">
    <citation type="journal article" date="2016" name="Nat. Commun.">
        <title>Thousands of microbial genomes shed light on interconnected biogeochemical processes in an aquifer system.</title>
        <authorList>
            <person name="Anantharaman K."/>
            <person name="Brown C.T."/>
            <person name="Hug L.A."/>
            <person name="Sharon I."/>
            <person name="Castelle C.J."/>
            <person name="Probst A.J."/>
            <person name="Thomas B.C."/>
            <person name="Singh A."/>
            <person name="Wilkins M.J."/>
            <person name="Karaoz U."/>
            <person name="Brodie E.L."/>
            <person name="Williams K.H."/>
            <person name="Hubbard S.S."/>
            <person name="Banfield J.F."/>
        </authorList>
    </citation>
    <scope>NUCLEOTIDE SEQUENCE [LARGE SCALE GENOMIC DNA]</scope>
    <source>
        <strain evidence="2">RIFCSPLOWO2_12_FULL_64_10</strain>
    </source>
</reference>
<evidence type="ECO:0000313" key="1">
    <source>
        <dbReference type="EMBL" id="OGG54834.1"/>
    </source>
</evidence>
<evidence type="ECO:0008006" key="3">
    <source>
        <dbReference type="Google" id="ProtNLM"/>
    </source>
</evidence>
<dbReference type="Pfam" id="PF04255">
    <property type="entry name" value="DUF433"/>
    <property type="match status" value="1"/>
</dbReference>
<dbReference type="EMBL" id="MFKF01000094">
    <property type="protein sequence ID" value="OGG54834.1"/>
    <property type="molecule type" value="Genomic_DNA"/>
</dbReference>
<evidence type="ECO:0000313" key="2">
    <source>
        <dbReference type="Proteomes" id="UP000178606"/>
    </source>
</evidence>
<dbReference type="PANTHER" id="PTHR34849:SF3">
    <property type="entry name" value="SSR2962 PROTEIN"/>
    <property type="match status" value="1"/>
</dbReference>
<proteinExistence type="predicted"/>
<protein>
    <recommendedName>
        <fullName evidence="3">DUF433 domain-containing protein</fullName>
    </recommendedName>
</protein>
<gene>
    <name evidence="1" type="ORF">A3F84_22005</name>
</gene>
<dbReference type="Proteomes" id="UP000178606">
    <property type="component" value="Unassembled WGS sequence"/>
</dbReference>
<name>A0A1F6D062_HANXR</name>
<dbReference type="InterPro" id="IPR007367">
    <property type="entry name" value="DUF433"/>
</dbReference>
<organism evidence="1 2">
    <name type="scientific">Handelsmanbacteria sp. (strain RIFCSPLOWO2_12_FULL_64_10)</name>
    <dbReference type="NCBI Taxonomy" id="1817868"/>
    <lineage>
        <taxon>Bacteria</taxon>
        <taxon>Candidatus Handelsmaniibacteriota</taxon>
    </lineage>
</organism>
<dbReference type="AlphaFoldDB" id="A0A1F6D062"/>
<accession>A0A1F6D062</accession>
<dbReference type="SUPFAM" id="SSF46689">
    <property type="entry name" value="Homeodomain-like"/>
    <property type="match status" value="1"/>
</dbReference>
<dbReference type="InterPro" id="IPR009057">
    <property type="entry name" value="Homeodomain-like_sf"/>
</dbReference>